<evidence type="ECO:0000256" key="1">
    <source>
        <dbReference type="SAM" id="Phobius"/>
    </source>
</evidence>
<feature type="transmembrane region" description="Helical" evidence="1">
    <location>
        <begin position="107"/>
        <end position="129"/>
    </location>
</feature>
<keyword evidence="3" id="KW-1185">Reference proteome</keyword>
<keyword evidence="1" id="KW-1133">Transmembrane helix</keyword>
<dbReference type="STRING" id="183763.LP52_10195"/>
<reference evidence="3" key="1">
    <citation type="journal article" date="2015" name="Chem. Biol.">
        <title>Structure, bioactivity, and resistance mechanism of streptomonomicin, an unusual lasso Peptide from an understudied halophilic actinomycete.</title>
        <authorList>
            <person name="Metelev M."/>
            <person name="Tietz J.I."/>
            <person name="Melby J.O."/>
            <person name="Blair P.M."/>
            <person name="Zhu L."/>
            <person name="Livnat I."/>
            <person name="Severinov K."/>
            <person name="Mitchell D.A."/>
        </authorList>
    </citation>
    <scope>NUCLEOTIDE SEQUENCE [LARGE SCALE GENOMIC DNA]</scope>
    <source>
        <strain evidence="3">YIM 90003</strain>
    </source>
</reference>
<evidence type="ECO:0000313" key="2">
    <source>
        <dbReference type="EMBL" id="KIH99027.1"/>
    </source>
</evidence>
<gene>
    <name evidence="2" type="ORF">LP52_10195</name>
</gene>
<protein>
    <recommendedName>
        <fullName evidence="4">Phage holin family protein</fullName>
    </recommendedName>
</protein>
<keyword evidence="1" id="KW-0812">Transmembrane</keyword>
<dbReference type="AlphaFoldDB" id="A0A0C2JQD0"/>
<comment type="caution">
    <text evidence="2">The sequence shown here is derived from an EMBL/GenBank/DDBJ whole genome shotgun (WGS) entry which is preliminary data.</text>
</comment>
<sequence length="161" mass="17237">MCEDAYDVCRAKGAVSMPETRSGGQEPEEFDAAEHSLGELVSEASGNMSRLVRLELQLAKMELARDVQKIGIGAGMSIVAAVLAHMVLILVAITAGLGIWAAGLAPWVSFLIVTVAFLLFSALFGFLGLRQFRKRQGFPRTSATMAGTMAAFRRDRPSSSS</sequence>
<accession>A0A0C2JQD0</accession>
<evidence type="ECO:0000313" key="3">
    <source>
        <dbReference type="Proteomes" id="UP000031675"/>
    </source>
</evidence>
<dbReference type="Pfam" id="PF07332">
    <property type="entry name" value="Phage_holin_3_6"/>
    <property type="match status" value="1"/>
</dbReference>
<organism evidence="2 3">
    <name type="scientific">Streptomonospora alba</name>
    <dbReference type="NCBI Taxonomy" id="183763"/>
    <lineage>
        <taxon>Bacteria</taxon>
        <taxon>Bacillati</taxon>
        <taxon>Actinomycetota</taxon>
        <taxon>Actinomycetes</taxon>
        <taxon>Streptosporangiales</taxon>
        <taxon>Nocardiopsidaceae</taxon>
        <taxon>Streptomonospora</taxon>
    </lineage>
</organism>
<dbReference type="InterPro" id="IPR009937">
    <property type="entry name" value="Phage_holin_3_6"/>
</dbReference>
<evidence type="ECO:0008006" key="4">
    <source>
        <dbReference type="Google" id="ProtNLM"/>
    </source>
</evidence>
<dbReference type="EMBL" id="JROO01000017">
    <property type="protein sequence ID" value="KIH99027.1"/>
    <property type="molecule type" value="Genomic_DNA"/>
</dbReference>
<name>A0A0C2JQD0_9ACTN</name>
<keyword evidence="1" id="KW-0472">Membrane</keyword>
<feature type="transmembrane region" description="Helical" evidence="1">
    <location>
        <begin position="70"/>
        <end position="101"/>
    </location>
</feature>
<dbReference type="Proteomes" id="UP000031675">
    <property type="component" value="Unassembled WGS sequence"/>
</dbReference>
<proteinExistence type="predicted"/>